<dbReference type="PANTHER" id="PTHR11240">
    <property type="entry name" value="RIBONUCLEASE T2"/>
    <property type="match status" value="1"/>
</dbReference>
<dbReference type="OrthoDB" id="4720638at2"/>
<dbReference type="PROSITE" id="PS00530">
    <property type="entry name" value="RNASE_T2_1"/>
    <property type="match status" value="1"/>
</dbReference>
<reference evidence="4 5" key="1">
    <citation type="submission" date="2018-03" db="EMBL/GenBank/DDBJ databases">
        <title>Genome sequencing of Phreatobacter sp.</title>
        <authorList>
            <person name="Kim S.-J."/>
            <person name="Heo J."/>
            <person name="Kwon S.-W."/>
        </authorList>
    </citation>
    <scope>NUCLEOTIDE SEQUENCE [LARGE SCALE GENOMIC DNA]</scope>
    <source>
        <strain evidence="4 5">S-12</strain>
    </source>
</reference>
<sequence length="231" mass="25778">MLAWSRRAAAWLAAGPLFLGLAATPPAHAQARPGATPGEFDFYVLALSWSPSFCEATSERTSRSMQCAGDRPFHFVVHGLWPQFHRGFPEYCQVPAPALENRTVSSMLDIMPAPGLVRHQWSKHGTCSGARSAGAYFEQVRQARAKVRIPAQFESIAEPLTVTPDEVEEAFVRANPGLTREMIAVQCDQRRLREVRICIGRDMNFTACEEIDRRACRRDRLVMPPARPGRS</sequence>
<dbReference type="InterPro" id="IPR039378">
    <property type="entry name" value="RNase_T2_prok"/>
</dbReference>
<dbReference type="GO" id="GO:0003723">
    <property type="term" value="F:RNA binding"/>
    <property type="evidence" value="ECO:0007669"/>
    <property type="project" value="InterPro"/>
</dbReference>
<organism evidence="4 5">
    <name type="scientific">Phreatobacter cathodiphilus</name>
    <dbReference type="NCBI Taxonomy" id="1868589"/>
    <lineage>
        <taxon>Bacteria</taxon>
        <taxon>Pseudomonadati</taxon>
        <taxon>Pseudomonadota</taxon>
        <taxon>Alphaproteobacteria</taxon>
        <taxon>Hyphomicrobiales</taxon>
        <taxon>Phreatobacteraceae</taxon>
        <taxon>Phreatobacter</taxon>
    </lineage>
</organism>
<keyword evidence="3" id="KW-0732">Signal</keyword>
<dbReference type="InterPro" id="IPR033130">
    <property type="entry name" value="RNase_T2_His_AS_2"/>
</dbReference>
<dbReference type="AlphaFoldDB" id="A0A2S0NIF7"/>
<dbReference type="Gene3D" id="3.90.730.10">
    <property type="entry name" value="Ribonuclease T2-like"/>
    <property type="match status" value="1"/>
</dbReference>
<protein>
    <submittedName>
        <fullName evidence="4">Ribonuclease T</fullName>
    </submittedName>
</protein>
<dbReference type="GO" id="GO:0033897">
    <property type="term" value="F:ribonuclease T2 activity"/>
    <property type="evidence" value="ECO:0007669"/>
    <property type="project" value="InterPro"/>
</dbReference>
<proteinExistence type="inferred from homology"/>
<dbReference type="EMBL" id="CP027668">
    <property type="protein sequence ID" value="AVO47761.1"/>
    <property type="molecule type" value="Genomic_DNA"/>
</dbReference>
<dbReference type="CDD" id="cd01062">
    <property type="entry name" value="RNase_T2_prok"/>
    <property type="match status" value="1"/>
</dbReference>
<dbReference type="InterPro" id="IPR018188">
    <property type="entry name" value="RNase_T2_His_AS_1"/>
</dbReference>
<evidence type="ECO:0000256" key="1">
    <source>
        <dbReference type="ARBA" id="ARBA00007469"/>
    </source>
</evidence>
<feature type="signal peptide" evidence="3">
    <location>
        <begin position="1"/>
        <end position="29"/>
    </location>
</feature>
<evidence type="ECO:0000313" key="4">
    <source>
        <dbReference type="EMBL" id="AVO47761.1"/>
    </source>
</evidence>
<evidence type="ECO:0000256" key="2">
    <source>
        <dbReference type="RuleBase" id="RU004328"/>
    </source>
</evidence>
<dbReference type="PROSITE" id="PS00531">
    <property type="entry name" value="RNASE_T2_2"/>
    <property type="match status" value="1"/>
</dbReference>
<dbReference type="Proteomes" id="UP000237889">
    <property type="component" value="Chromosome"/>
</dbReference>
<gene>
    <name evidence="4" type="ORF">C6569_18675</name>
</gene>
<dbReference type="KEGG" id="phr:C6569_18675"/>
<name>A0A2S0NIF7_9HYPH</name>
<accession>A0A2S0NIF7</accession>
<keyword evidence="5" id="KW-1185">Reference proteome</keyword>
<dbReference type="Pfam" id="PF00445">
    <property type="entry name" value="Ribonuclease_T2"/>
    <property type="match status" value="1"/>
</dbReference>
<evidence type="ECO:0000313" key="5">
    <source>
        <dbReference type="Proteomes" id="UP000237889"/>
    </source>
</evidence>
<evidence type="ECO:0000256" key="3">
    <source>
        <dbReference type="SAM" id="SignalP"/>
    </source>
</evidence>
<feature type="chain" id="PRO_5015775987" evidence="3">
    <location>
        <begin position="30"/>
        <end position="231"/>
    </location>
</feature>
<comment type="similarity">
    <text evidence="1 2">Belongs to the RNase T2 family.</text>
</comment>
<dbReference type="PANTHER" id="PTHR11240:SF22">
    <property type="entry name" value="RIBONUCLEASE T2"/>
    <property type="match status" value="1"/>
</dbReference>
<dbReference type="InterPro" id="IPR036430">
    <property type="entry name" value="RNase_T2-like_sf"/>
</dbReference>
<dbReference type="InterPro" id="IPR001568">
    <property type="entry name" value="RNase_T2-like"/>
</dbReference>
<dbReference type="SUPFAM" id="SSF55895">
    <property type="entry name" value="Ribonuclease Rh-like"/>
    <property type="match status" value="1"/>
</dbReference>
<dbReference type="GO" id="GO:0006401">
    <property type="term" value="P:RNA catabolic process"/>
    <property type="evidence" value="ECO:0007669"/>
    <property type="project" value="TreeGrafter"/>
</dbReference>